<protein>
    <recommendedName>
        <fullName evidence="3">Sulfotransferase</fullName>
    </recommendedName>
</protein>
<reference evidence="1 2" key="1">
    <citation type="journal article" date="2015" name="Genome Biol. Evol.">
        <title>Comparative Genomics of a Bacterivorous Green Alga Reveals Evolutionary Causalities and Consequences of Phago-Mixotrophic Mode of Nutrition.</title>
        <authorList>
            <person name="Burns J.A."/>
            <person name="Paasch A."/>
            <person name="Narechania A."/>
            <person name="Kim E."/>
        </authorList>
    </citation>
    <scope>NUCLEOTIDE SEQUENCE [LARGE SCALE GENOMIC DNA]</scope>
    <source>
        <strain evidence="1 2">PLY_AMNH</strain>
    </source>
</reference>
<comment type="caution">
    <text evidence="1">The sequence shown here is derived from an EMBL/GenBank/DDBJ whole genome shotgun (WGS) entry which is preliminary data.</text>
</comment>
<dbReference type="PANTHER" id="PTHR15723:SF0">
    <property type="entry name" value="CARBOHYDRATE SULFOTRANSFERASE 15"/>
    <property type="match status" value="1"/>
</dbReference>
<sequence length="275" mass="31070">CVYTGLQSALPSGCFYSSTLVFQGLCVHRAAVCPPLRLVSRLYPCLPRSVCTPGCSLPSPPGWLLKWPRACVPEAVSRNGWYGATAEGFLAYVKEQTAAVERCFEEYSVHQCAVNFESLDKTNEEVYYHADQIFKSLYAAYLPTWHAAFGRQRLLVLRSEDYWDNPRSAIAHAYEFLGFDELPDASWQAVLDRPISRMTGSEFEGACGTCGDFKLVNKHRPTGRVSGHTETRTHFDMLPEARNLLNAFYAPFNKQLASLLQDDRFLWEDSEMKVL</sequence>
<dbReference type="EMBL" id="LGRX02014718">
    <property type="protein sequence ID" value="KAK3264210.1"/>
    <property type="molecule type" value="Genomic_DNA"/>
</dbReference>
<dbReference type="GO" id="GO:0050659">
    <property type="term" value="F:N-acetylgalactosamine 4-sulfate 6-O-sulfotransferase activity"/>
    <property type="evidence" value="ECO:0007669"/>
    <property type="project" value="TreeGrafter"/>
</dbReference>
<feature type="non-terminal residue" evidence="1">
    <location>
        <position position="1"/>
    </location>
</feature>
<evidence type="ECO:0000313" key="1">
    <source>
        <dbReference type="EMBL" id="KAK3264210.1"/>
    </source>
</evidence>
<dbReference type="GO" id="GO:0019319">
    <property type="term" value="P:hexose biosynthetic process"/>
    <property type="evidence" value="ECO:0007669"/>
    <property type="project" value="TreeGrafter"/>
</dbReference>
<dbReference type="Proteomes" id="UP001190700">
    <property type="component" value="Unassembled WGS sequence"/>
</dbReference>
<keyword evidence="2" id="KW-1185">Reference proteome</keyword>
<dbReference type="InterPro" id="IPR027417">
    <property type="entry name" value="P-loop_NTPase"/>
</dbReference>
<accession>A0AAE0FR94</accession>
<evidence type="ECO:0000313" key="2">
    <source>
        <dbReference type="Proteomes" id="UP001190700"/>
    </source>
</evidence>
<dbReference type="SUPFAM" id="SSF52540">
    <property type="entry name" value="P-loop containing nucleoside triphosphate hydrolases"/>
    <property type="match status" value="1"/>
</dbReference>
<dbReference type="AlphaFoldDB" id="A0AAE0FR94"/>
<proteinExistence type="predicted"/>
<dbReference type="Gene3D" id="3.40.50.300">
    <property type="entry name" value="P-loop containing nucleotide triphosphate hydrolases"/>
    <property type="match status" value="1"/>
</dbReference>
<evidence type="ECO:0008006" key="3">
    <source>
        <dbReference type="Google" id="ProtNLM"/>
    </source>
</evidence>
<name>A0AAE0FR94_9CHLO</name>
<dbReference type="PANTHER" id="PTHR15723">
    <property type="entry name" value="CARBOHYDRATE SULFOTRANSFERASE 15"/>
    <property type="match status" value="1"/>
</dbReference>
<dbReference type="InterPro" id="IPR052654">
    <property type="entry name" value="CS_Sulfotransferase"/>
</dbReference>
<organism evidence="1 2">
    <name type="scientific">Cymbomonas tetramitiformis</name>
    <dbReference type="NCBI Taxonomy" id="36881"/>
    <lineage>
        <taxon>Eukaryota</taxon>
        <taxon>Viridiplantae</taxon>
        <taxon>Chlorophyta</taxon>
        <taxon>Pyramimonadophyceae</taxon>
        <taxon>Pyramimonadales</taxon>
        <taxon>Pyramimonadaceae</taxon>
        <taxon>Cymbomonas</taxon>
    </lineage>
</organism>
<gene>
    <name evidence="1" type="ORF">CYMTET_27031</name>
</gene>